<evidence type="ECO:0000313" key="4">
    <source>
        <dbReference type="Proteomes" id="UP000637002"/>
    </source>
</evidence>
<dbReference type="Pfam" id="PF01230">
    <property type="entry name" value="HIT"/>
    <property type="match status" value="1"/>
</dbReference>
<protein>
    <submittedName>
        <fullName evidence="3">HIT family protein</fullName>
    </submittedName>
</protein>
<sequence length="140" mass="15210">MTDFAIDPQLTQDTTTVGDLPLSRVLLMNDSRFPWLILVPRRPDLVELIDLDEVGFGTLMAEVRAAAAALRDLLAPHKLNIAALGNAVRQLHVHVIARSRDDAAWPRPVWGVGTAAPYDEAVRAAFVADLRRALPQVGGG</sequence>
<dbReference type="GO" id="GO:0003824">
    <property type="term" value="F:catalytic activity"/>
    <property type="evidence" value="ECO:0007669"/>
    <property type="project" value="InterPro"/>
</dbReference>
<accession>A0A916UN08</accession>
<dbReference type="InterPro" id="IPR026026">
    <property type="entry name" value="HIT_Hint"/>
</dbReference>
<dbReference type="InterPro" id="IPR036265">
    <property type="entry name" value="HIT-like_sf"/>
</dbReference>
<dbReference type="PIRSF" id="PIRSF000714">
    <property type="entry name" value="HIT"/>
    <property type="match status" value="1"/>
</dbReference>
<gene>
    <name evidence="3" type="ORF">GCM10010994_42380</name>
</gene>
<evidence type="ECO:0000313" key="3">
    <source>
        <dbReference type="EMBL" id="GGC79892.1"/>
    </source>
</evidence>
<dbReference type="AlphaFoldDB" id="A0A916UN08"/>
<dbReference type="Gene3D" id="3.30.428.10">
    <property type="entry name" value="HIT-like"/>
    <property type="match status" value="1"/>
</dbReference>
<dbReference type="PROSITE" id="PS51084">
    <property type="entry name" value="HIT_2"/>
    <property type="match status" value="1"/>
</dbReference>
<evidence type="ECO:0000259" key="2">
    <source>
        <dbReference type="PROSITE" id="PS51084"/>
    </source>
</evidence>
<comment type="caution">
    <text evidence="1">Lacks conserved residue(s) required for the propagation of feature annotation.</text>
</comment>
<proteinExistence type="predicted"/>
<dbReference type="Proteomes" id="UP000637002">
    <property type="component" value="Unassembled WGS sequence"/>
</dbReference>
<comment type="caution">
    <text evidence="3">The sequence shown here is derived from an EMBL/GenBank/DDBJ whole genome shotgun (WGS) entry which is preliminary data.</text>
</comment>
<name>A0A916UN08_9HYPH</name>
<dbReference type="EMBL" id="BMGG01000008">
    <property type="protein sequence ID" value="GGC79892.1"/>
    <property type="molecule type" value="Genomic_DNA"/>
</dbReference>
<dbReference type="SUPFAM" id="SSF54197">
    <property type="entry name" value="HIT-like"/>
    <property type="match status" value="1"/>
</dbReference>
<evidence type="ECO:0000256" key="1">
    <source>
        <dbReference type="PROSITE-ProRule" id="PRU00464"/>
    </source>
</evidence>
<dbReference type="RefSeq" id="WP_188611180.1">
    <property type="nucleotide sequence ID" value="NZ_BMGG01000008.1"/>
</dbReference>
<keyword evidence="4" id="KW-1185">Reference proteome</keyword>
<dbReference type="InterPro" id="IPR011146">
    <property type="entry name" value="HIT-like"/>
</dbReference>
<organism evidence="3 4">
    <name type="scientific">Chelatococcus reniformis</name>
    <dbReference type="NCBI Taxonomy" id="1494448"/>
    <lineage>
        <taxon>Bacteria</taxon>
        <taxon>Pseudomonadati</taxon>
        <taxon>Pseudomonadota</taxon>
        <taxon>Alphaproteobacteria</taxon>
        <taxon>Hyphomicrobiales</taxon>
        <taxon>Chelatococcaceae</taxon>
        <taxon>Chelatococcus</taxon>
    </lineage>
</organism>
<feature type="domain" description="HIT" evidence="2">
    <location>
        <begin position="36"/>
        <end position="105"/>
    </location>
</feature>
<reference evidence="3" key="1">
    <citation type="journal article" date="2014" name="Int. J. Syst. Evol. Microbiol.">
        <title>Complete genome sequence of Corynebacterium casei LMG S-19264T (=DSM 44701T), isolated from a smear-ripened cheese.</title>
        <authorList>
            <consortium name="US DOE Joint Genome Institute (JGI-PGF)"/>
            <person name="Walter F."/>
            <person name="Albersmeier A."/>
            <person name="Kalinowski J."/>
            <person name="Ruckert C."/>
        </authorList>
    </citation>
    <scope>NUCLEOTIDE SEQUENCE</scope>
    <source>
        <strain evidence="3">CGMCC 1.12919</strain>
    </source>
</reference>
<reference evidence="3" key="2">
    <citation type="submission" date="2020-09" db="EMBL/GenBank/DDBJ databases">
        <authorList>
            <person name="Sun Q."/>
            <person name="Zhou Y."/>
        </authorList>
    </citation>
    <scope>NUCLEOTIDE SEQUENCE</scope>
    <source>
        <strain evidence="3">CGMCC 1.12919</strain>
    </source>
</reference>